<evidence type="ECO:0000259" key="2">
    <source>
        <dbReference type="Pfam" id="PF14111"/>
    </source>
</evidence>
<comment type="caution">
    <text evidence="3">The sequence shown here is derived from an EMBL/GenBank/DDBJ whole genome shotgun (WGS) entry which is preliminary data.</text>
</comment>
<dbReference type="Pfam" id="PF14111">
    <property type="entry name" value="DUF4283"/>
    <property type="match status" value="1"/>
</dbReference>
<dbReference type="PANTHER" id="PTHR31286">
    <property type="entry name" value="GLYCINE-RICH CELL WALL STRUCTURAL PROTEIN 1.8-LIKE"/>
    <property type="match status" value="1"/>
</dbReference>
<proteinExistence type="predicted"/>
<dbReference type="AlphaFoldDB" id="A0AAV8T6D2"/>
<name>A0AAV8T6D2_9ROSI</name>
<reference evidence="3 4" key="1">
    <citation type="submission" date="2021-09" db="EMBL/GenBank/DDBJ databases">
        <title>Genomic insights and catalytic innovation underlie evolution of tropane alkaloids biosynthesis.</title>
        <authorList>
            <person name="Wang Y.-J."/>
            <person name="Tian T."/>
            <person name="Huang J.-P."/>
            <person name="Huang S.-X."/>
        </authorList>
    </citation>
    <scope>NUCLEOTIDE SEQUENCE [LARGE SCALE GENOMIC DNA]</scope>
    <source>
        <strain evidence="3">KIB-2018</strain>
        <tissue evidence="3">Leaf</tissue>
    </source>
</reference>
<keyword evidence="4" id="KW-1185">Reference proteome</keyword>
<dbReference type="EMBL" id="JAIWQS010000006">
    <property type="protein sequence ID" value="KAJ8761810.1"/>
    <property type="molecule type" value="Genomic_DNA"/>
</dbReference>
<sequence length="615" mass="68333">MGTLQQSVGGRPSQPPSSSRSFKDVLGSHASFATPNLLFDSAPTDPDQQALVGRHKGAPAISFKKQHVQHLAQPFQWTLVGKFSYGYNKQNLKLGRPSGEELQKYLEAFDFHGDLKVGLLNNRHLLIHFKLMEDFLRMFSRPVWYIRGHAMRVLKWDEHFHVDRESSLVPVWISLPRLPIHFFDKSALFAICSVVGCPLRIDSAMASLKRPSLARVQVEIDLLKDRLDKAWIDVEGSNGFWQKLVYEKVPSYCQHCWHVGHSEDLCHVNNPDLKIPLTDTGTDPDDVAAQHVLQEKQAQNHHPNPIQGPAKQNAKASGVSVIGTEHAPERLAPPATQKTSSSEKVLSDLSRQDHFPLVAPPTSAAKASMPTNAPAPEIQVESTPEPTGETMPSDRTPQHYPSQEIDNPPKSVPRQPVIVCDHDPSTDDAVAVSDPATRLSRLCDDSVILRRSEFYTTDPLSSHDEPIPISTRTEVFQQLRDFYNQLHHMEPPSNMAPRRRGRPPGSKRNYFATAKTVKTSVVFQSSQLLHLKVEGFSSSPVYVTGVYAKSTRAARRVLWVDLLCLQQQIGNASWMVGGDFNVIARLTETSHGGGGLHGLVSVIGSYVEEIGSYSV</sequence>
<evidence type="ECO:0000313" key="3">
    <source>
        <dbReference type="EMBL" id="KAJ8761810.1"/>
    </source>
</evidence>
<feature type="region of interest" description="Disordered" evidence="1">
    <location>
        <begin position="1"/>
        <end position="23"/>
    </location>
</feature>
<dbReference type="Proteomes" id="UP001159364">
    <property type="component" value="Linkage Group LG06"/>
</dbReference>
<accession>A0AAV8T6D2</accession>
<feature type="compositionally biased region" description="Polar residues" evidence="1">
    <location>
        <begin position="393"/>
        <end position="405"/>
    </location>
</feature>
<evidence type="ECO:0000313" key="4">
    <source>
        <dbReference type="Proteomes" id="UP001159364"/>
    </source>
</evidence>
<protein>
    <recommendedName>
        <fullName evidence="2">DUF4283 domain-containing protein</fullName>
    </recommendedName>
</protein>
<dbReference type="PANTHER" id="PTHR31286:SF179">
    <property type="entry name" value="RNASE H TYPE-1 DOMAIN-CONTAINING PROTEIN"/>
    <property type="match status" value="1"/>
</dbReference>
<dbReference type="InterPro" id="IPR025558">
    <property type="entry name" value="DUF4283"/>
</dbReference>
<dbReference type="InterPro" id="IPR040256">
    <property type="entry name" value="At4g02000-like"/>
</dbReference>
<feature type="region of interest" description="Disordered" evidence="1">
    <location>
        <begin position="297"/>
        <end position="411"/>
    </location>
</feature>
<gene>
    <name evidence="3" type="ORF">K2173_004659</name>
</gene>
<evidence type="ECO:0000256" key="1">
    <source>
        <dbReference type="SAM" id="MobiDB-lite"/>
    </source>
</evidence>
<feature type="domain" description="DUF4283" evidence="2">
    <location>
        <begin position="74"/>
        <end position="162"/>
    </location>
</feature>
<feature type="compositionally biased region" description="Low complexity" evidence="1">
    <location>
        <begin position="1"/>
        <end position="20"/>
    </location>
</feature>
<organism evidence="3 4">
    <name type="scientific">Erythroxylum novogranatense</name>
    <dbReference type="NCBI Taxonomy" id="1862640"/>
    <lineage>
        <taxon>Eukaryota</taxon>
        <taxon>Viridiplantae</taxon>
        <taxon>Streptophyta</taxon>
        <taxon>Embryophyta</taxon>
        <taxon>Tracheophyta</taxon>
        <taxon>Spermatophyta</taxon>
        <taxon>Magnoliopsida</taxon>
        <taxon>eudicotyledons</taxon>
        <taxon>Gunneridae</taxon>
        <taxon>Pentapetalae</taxon>
        <taxon>rosids</taxon>
        <taxon>fabids</taxon>
        <taxon>Malpighiales</taxon>
        <taxon>Erythroxylaceae</taxon>
        <taxon>Erythroxylum</taxon>
    </lineage>
</organism>